<evidence type="ECO:0000256" key="5">
    <source>
        <dbReference type="SAM" id="Phobius"/>
    </source>
</evidence>
<accession>X1M0Y7</accession>
<organism evidence="6">
    <name type="scientific">marine sediment metagenome</name>
    <dbReference type="NCBI Taxonomy" id="412755"/>
    <lineage>
        <taxon>unclassified sequences</taxon>
        <taxon>metagenomes</taxon>
        <taxon>ecological metagenomes</taxon>
    </lineage>
</organism>
<feature type="transmembrane region" description="Helical" evidence="5">
    <location>
        <begin position="108"/>
        <end position="130"/>
    </location>
</feature>
<feature type="transmembrane region" description="Helical" evidence="5">
    <location>
        <begin position="37"/>
        <end position="55"/>
    </location>
</feature>
<evidence type="ECO:0000256" key="4">
    <source>
        <dbReference type="ARBA" id="ARBA00023136"/>
    </source>
</evidence>
<proteinExistence type="predicted"/>
<dbReference type="GO" id="GO:0009403">
    <property type="term" value="P:toxin biosynthetic process"/>
    <property type="evidence" value="ECO:0007669"/>
    <property type="project" value="InterPro"/>
</dbReference>
<evidence type="ECO:0000256" key="3">
    <source>
        <dbReference type="ARBA" id="ARBA00022989"/>
    </source>
</evidence>
<evidence type="ECO:0008006" key="7">
    <source>
        <dbReference type="Google" id="ProtNLM"/>
    </source>
</evidence>
<gene>
    <name evidence="6" type="ORF">S06H3_10892</name>
</gene>
<comment type="subcellular location">
    <subcellularLocation>
        <location evidence="1">Membrane</location>
        <topology evidence="1">Multi-pass membrane protein</topology>
    </subcellularLocation>
</comment>
<feature type="transmembrane region" description="Helical" evidence="5">
    <location>
        <begin position="67"/>
        <end position="96"/>
    </location>
</feature>
<dbReference type="PANTHER" id="PTHR37306">
    <property type="entry name" value="COLICIN V PRODUCTION PROTEIN"/>
    <property type="match status" value="1"/>
</dbReference>
<evidence type="ECO:0000256" key="1">
    <source>
        <dbReference type="ARBA" id="ARBA00004141"/>
    </source>
</evidence>
<keyword evidence="4 5" id="KW-0472">Membrane</keyword>
<feature type="non-terminal residue" evidence="6">
    <location>
        <position position="1"/>
    </location>
</feature>
<dbReference type="InterPro" id="IPR003825">
    <property type="entry name" value="Colicin-V_CvpA"/>
</dbReference>
<sequence length="171" mass="17681">RGKTRGGASMNWLDIVILVVVASATFLGLRIGIIKAALSLAGLIVGVILAGRYYVPLSAQLSFIPQAGVAEVVAFAIILIGVMVIAGVLAGLLRWVASAVMLGWVNHLGGAAFGLVLGAILCGALLAVWVKFLGIAGIISESTVAAVLLDRFPAVLALLPDEFDAIRSFFQ</sequence>
<feature type="transmembrane region" description="Helical" evidence="5">
    <location>
        <begin position="12"/>
        <end position="31"/>
    </location>
</feature>
<keyword evidence="3 5" id="KW-1133">Transmembrane helix</keyword>
<protein>
    <recommendedName>
        <fullName evidence="7">CvpA family protein</fullName>
    </recommendedName>
</protein>
<reference evidence="6" key="1">
    <citation type="journal article" date="2014" name="Front. Microbiol.">
        <title>High frequency of phylogenetically diverse reductive dehalogenase-homologous genes in deep subseafloor sedimentary metagenomes.</title>
        <authorList>
            <person name="Kawai M."/>
            <person name="Futagami T."/>
            <person name="Toyoda A."/>
            <person name="Takaki Y."/>
            <person name="Nishi S."/>
            <person name="Hori S."/>
            <person name="Arai W."/>
            <person name="Tsubouchi T."/>
            <person name="Morono Y."/>
            <person name="Uchiyama I."/>
            <person name="Ito T."/>
            <person name="Fujiyama A."/>
            <person name="Inagaki F."/>
            <person name="Takami H."/>
        </authorList>
    </citation>
    <scope>NUCLEOTIDE SEQUENCE</scope>
    <source>
        <strain evidence="6">Expedition CK06-06</strain>
    </source>
</reference>
<dbReference type="EMBL" id="BARV01005151">
    <property type="protein sequence ID" value="GAI11741.1"/>
    <property type="molecule type" value="Genomic_DNA"/>
</dbReference>
<dbReference type="PANTHER" id="PTHR37306:SF1">
    <property type="entry name" value="COLICIN V PRODUCTION PROTEIN"/>
    <property type="match status" value="1"/>
</dbReference>
<evidence type="ECO:0000256" key="2">
    <source>
        <dbReference type="ARBA" id="ARBA00022692"/>
    </source>
</evidence>
<dbReference type="Pfam" id="PF02674">
    <property type="entry name" value="Colicin_V"/>
    <property type="match status" value="1"/>
</dbReference>
<dbReference type="AlphaFoldDB" id="X1M0Y7"/>
<evidence type="ECO:0000313" key="6">
    <source>
        <dbReference type="EMBL" id="GAI11741.1"/>
    </source>
</evidence>
<comment type="caution">
    <text evidence="6">The sequence shown here is derived from an EMBL/GenBank/DDBJ whole genome shotgun (WGS) entry which is preliminary data.</text>
</comment>
<dbReference type="GO" id="GO:0016020">
    <property type="term" value="C:membrane"/>
    <property type="evidence" value="ECO:0007669"/>
    <property type="project" value="UniProtKB-SubCell"/>
</dbReference>
<name>X1M0Y7_9ZZZZ</name>
<keyword evidence="2 5" id="KW-0812">Transmembrane</keyword>